<feature type="transmembrane region" description="Helical" evidence="8">
    <location>
        <begin position="112"/>
        <end position="133"/>
    </location>
</feature>
<protein>
    <submittedName>
        <fullName evidence="10">Putative membrane protein YcfT</fullName>
    </submittedName>
</protein>
<feature type="transmembrane region" description="Helical" evidence="8">
    <location>
        <begin position="182"/>
        <end position="200"/>
    </location>
</feature>
<sequence>MLASPQRGTALAEPVAAPEPELTHSVSRRPMSPAVVGRPPVQPAPAKAGPVKAEPVPAEPVKKAAKPRVEWVDIAKGMTIVMVVLLHAVNMLVTKDLAPDFWRTVNGALQPIRMPLFFVASGLFAQGMVSMTWPKMLRSRVAHLFYLYALWLVIFFAVHNVLPAEVRHGGYATFSNVINGLYLPNSALWFIYGLAVFAVTAKLILKLPITVQLGLALALNVYSQYFPVVSWSWNNLAEYFVYFLLGLHARTIIIKMSNRNTVLWIAGAAALYAGVYYILGGATPIDVPGLQVMISTAGLIAGVLVASRLVGTWFGGVLNTIGRNTLPVYLMLDIMISILVYALVKITVVSNLPAVQVIAPLLVVIGTVVLALYVHKALIALRLTWLFELPPRLRGTAVKSPS</sequence>
<comment type="similarity">
    <text evidence="2">Belongs to the acyltransferase 3 family.</text>
</comment>
<evidence type="ECO:0000256" key="2">
    <source>
        <dbReference type="ARBA" id="ARBA00007400"/>
    </source>
</evidence>
<feature type="transmembrane region" description="Helical" evidence="8">
    <location>
        <begin position="291"/>
        <end position="314"/>
    </location>
</feature>
<gene>
    <name evidence="10" type="ORF">FHU29_003999</name>
</gene>
<feature type="transmembrane region" description="Helical" evidence="8">
    <location>
        <begin position="354"/>
        <end position="374"/>
    </location>
</feature>
<keyword evidence="5 8" id="KW-1133">Transmembrane helix</keyword>
<dbReference type="GO" id="GO:0009246">
    <property type="term" value="P:enterobacterial common antigen biosynthetic process"/>
    <property type="evidence" value="ECO:0007669"/>
    <property type="project" value="TreeGrafter"/>
</dbReference>
<dbReference type="PANTHER" id="PTHR40074:SF4">
    <property type="entry name" value="INNER MEMBRANE PROTEIN YCFT"/>
    <property type="match status" value="1"/>
</dbReference>
<evidence type="ECO:0000259" key="9">
    <source>
        <dbReference type="Pfam" id="PF01757"/>
    </source>
</evidence>
<feature type="region of interest" description="Disordered" evidence="7">
    <location>
        <begin position="1"/>
        <end position="55"/>
    </location>
</feature>
<dbReference type="AlphaFoldDB" id="A0A839RUM7"/>
<comment type="caution">
    <text evidence="10">The sequence shown here is derived from an EMBL/GenBank/DDBJ whole genome shotgun (WGS) entry which is preliminary data.</text>
</comment>
<accession>A0A839RUM7</accession>
<evidence type="ECO:0000313" key="11">
    <source>
        <dbReference type="Proteomes" id="UP000567922"/>
    </source>
</evidence>
<feature type="compositionally biased region" description="Low complexity" evidence="7">
    <location>
        <begin position="44"/>
        <end position="55"/>
    </location>
</feature>
<dbReference type="EMBL" id="JACHWS010000004">
    <property type="protein sequence ID" value="MBB3039511.1"/>
    <property type="molecule type" value="Genomic_DNA"/>
</dbReference>
<dbReference type="OrthoDB" id="4394033at2"/>
<evidence type="ECO:0000256" key="3">
    <source>
        <dbReference type="ARBA" id="ARBA00022475"/>
    </source>
</evidence>
<organism evidence="10 11">
    <name type="scientific">Hoyosella altamirensis</name>
    <dbReference type="NCBI Taxonomy" id="616997"/>
    <lineage>
        <taxon>Bacteria</taxon>
        <taxon>Bacillati</taxon>
        <taxon>Actinomycetota</taxon>
        <taxon>Actinomycetes</taxon>
        <taxon>Mycobacteriales</taxon>
        <taxon>Hoyosellaceae</taxon>
        <taxon>Hoyosella</taxon>
    </lineage>
</organism>
<dbReference type="RefSeq" id="WP_064438449.1">
    <property type="nucleotide sequence ID" value="NZ_BDDI01000001.1"/>
</dbReference>
<feature type="domain" description="Acyltransferase 3" evidence="9">
    <location>
        <begin position="70"/>
        <end position="370"/>
    </location>
</feature>
<feature type="transmembrane region" description="Helical" evidence="8">
    <location>
        <begin position="71"/>
        <end position="92"/>
    </location>
</feature>
<evidence type="ECO:0000256" key="4">
    <source>
        <dbReference type="ARBA" id="ARBA00022692"/>
    </source>
</evidence>
<feature type="transmembrane region" description="Helical" evidence="8">
    <location>
        <begin position="207"/>
        <end position="225"/>
    </location>
</feature>
<evidence type="ECO:0000256" key="7">
    <source>
        <dbReference type="SAM" id="MobiDB-lite"/>
    </source>
</evidence>
<dbReference type="GO" id="GO:0016413">
    <property type="term" value="F:O-acetyltransferase activity"/>
    <property type="evidence" value="ECO:0007669"/>
    <property type="project" value="TreeGrafter"/>
</dbReference>
<dbReference type="Pfam" id="PF01757">
    <property type="entry name" value="Acyl_transf_3"/>
    <property type="match status" value="1"/>
</dbReference>
<keyword evidence="4 8" id="KW-0812">Transmembrane</keyword>
<dbReference type="InterPro" id="IPR002656">
    <property type="entry name" value="Acyl_transf_3_dom"/>
</dbReference>
<feature type="transmembrane region" description="Helical" evidence="8">
    <location>
        <begin position="231"/>
        <end position="249"/>
    </location>
</feature>
<comment type="subcellular location">
    <subcellularLocation>
        <location evidence="1">Cell membrane</location>
        <topology evidence="1">Multi-pass membrane protein</topology>
    </subcellularLocation>
</comment>
<dbReference type="PANTHER" id="PTHR40074">
    <property type="entry name" value="O-ACETYLTRANSFERASE WECH"/>
    <property type="match status" value="1"/>
</dbReference>
<dbReference type="GO" id="GO:0005886">
    <property type="term" value="C:plasma membrane"/>
    <property type="evidence" value="ECO:0007669"/>
    <property type="project" value="UniProtKB-SubCell"/>
</dbReference>
<keyword evidence="11" id="KW-1185">Reference proteome</keyword>
<reference evidence="10 11" key="1">
    <citation type="submission" date="2020-08" db="EMBL/GenBank/DDBJ databases">
        <title>Sequencing the genomes of 1000 actinobacteria strains.</title>
        <authorList>
            <person name="Klenk H.-P."/>
        </authorList>
    </citation>
    <scope>NUCLEOTIDE SEQUENCE [LARGE SCALE GENOMIC DNA]</scope>
    <source>
        <strain evidence="10 11">DSM 45258</strain>
    </source>
</reference>
<evidence type="ECO:0000256" key="1">
    <source>
        <dbReference type="ARBA" id="ARBA00004651"/>
    </source>
</evidence>
<dbReference type="Proteomes" id="UP000567922">
    <property type="component" value="Unassembled WGS sequence"/>
</dbReference>
<keyword evidence="6 8" id="KW-0472">Membrane</keyword>
<evidence type="ECO:0000313" key="10">
    <source>
        <dbReference type="EMBL" id="MBB3039511.1"/>
    </source>
</evidence>
<feature type="transmembrane region" description="Helical" evidence="8">
    <location>
        <begin position="261"/>
        <end position="279"/>
    </location>
</feature>
<keyword evidence="3" id="KW-1003">Cell membrane</keyword>
<feature type="transmembrane region" description="Helical" evidence="8">
    <location>
        <begin position="326"/>
        <end position="348"/>
    </location>
</feature>
<evidence type="ECO:0000256" key="5">
    <source>
        <dbReference type="ARBA" id="ARBA00022989"/>
    </source>
</evidence>
<name>A0A839RUM7_9ACTN</name>
<feature type="transmembrane region" description="Helical" evidence="8">
    <location>
        <begin position="145"/>
        <end position="162"/>
    </location>
</feature>
<proteinExistence type="inferred from homology"/>
<evidence type="ECO:0000256" key="8">
    <source>
        <dbReference type="SAM" id="Phobius"/>
    </source>
</evidence>
<evidence type="ECO:0000256" key="6">
    <source>
        <dbReference type="ARBA" id="ARBA00023136"/>
    </source>
</evidence>